<dbReference type="AlphaFoldDB" id="A0A512E3S0"/>
<dbReference type="EMBL" id="BJYZ01000077">
    <property type="protein sequence ID" value="GEO43357.1"/>
    <property type="molecule type" value="Genomic_DNA"/>
</dbReference>
<dbReference type="Proteomes" id="UP000321523">
    <property type="component" value="Unassembled WGS sequence"/>
</dbReference>
<name>A0A512E3S0_9PROT</name>
<sequence length="103" mass="11005">MNVELNIGGSRLLREPIEKAYADGRVGGAAEMVAEGLRQRFGDIPVELASALQKADEATLLSIMRASFTAGSMAEAVGPSLAEHVRPQASVRAVDCRNRIDRP</sequence>
<accession>A0A512E3S0</accession>
<reference evidence="1 2" key="1">
    <citation type="submission" date="2019-07" db="EMBL/GenBank/DDBJ databases">
        <title>Whole genome shotgun sequence of Skermanella aerolata NBRC 106429.</title>
        <authorList>
            <person name="Hosoyama A."/>
            <person name="Uohara A."/>
            <person name="Ohji S."/>
            <person name="Ichikawa N."/>
        </authorList>
    </citation>
    <scope>NUCLEOTIDE SEQUENCE [LARGE SCALE GENOMIC DNA]</scope>
    <source>
        <strain evidence="1 2">NBRC 106429</strain>
    </source>
</reference>
<keyword evidence="2" id="KW-1185">Reference proteome</keyword>
<comment type="caution">
    <text evidence="1">The sequence shown here is derived from an EMBL/GenBank/DDBJ whole genome shotgun (WGS) entry which is preliminary data.</text>
</comment>
<organism evidence="1 2">
    <name type="scientific">Skermanella aerolata</name>
    <dbReference type="NCBI Taxonomy" id="393310"/>
    <lineage>
        <taxon>Bacteria</taxon>
        <taxon>Pseudomonadati</taxon>
        <taxon>Pseudomonadota</taxon>
        <taxon>Alphaproteobacteria</taxon>
        <taxon>Rhodospirillales</taxon>
        <taxon>Azospirillaceae</taxon>
        <taxon>Skermanella</taxon>
    </lineage>
</organism>
<protein>
    <submittedName>
        <fullName evidence="1">Uncharacterized protein</fullName>
    </submittedName>
</protein>
<evidence type="ECO:0000313" key="2">
    <source>
        <dbReference type="Proteomes" id="UP000321523"/>
    </source>
</evidence>
<dbReference type="RefSeq" id="WP_044437577.1">
    <property type="nucleotide sequence ID" value="NZ_BJYZ01000077.1"/>
</dbReference>
<gene>
    <name evidence="1" type="ORF">SAE02_75050</name>
</gene>
<evidence type="ECO:0000313" key="1">
    <source>
        <dbReference type="EMBL" id="GEO43357.1"/>
    </source>
</evidence>
<proteinExistence type="predicted"/>